<dbReference type="PANTHER" id="PTHR30055">
    <property type="entry name" value="HTH-TYPE TRANSCRIPTIONAL REGULATOR RUTR"/>
    <property type="match status" value="1"/>
</dbReference>
<evidence type="ECO:0000256" key="2">
    <source>
        <dbReference type="PROSITE-ProRule" id="PRU00335"/>
    </source>
</evidence>
<dbReference type="PROSITE" id="PS50977">
    <property type="entry name" value="HTH_TETR_2"/>
    <property type="match status" value="1"/>
</dbReference>
<comment type="caution">
    <text evidence="4">The sequence shown here is derived from an EMBL/GenBank/DDBJ whole genome shotgun (WGS) entry which is preliminary data.</text>
</comment>
<proteinExistence type="predicted"/>
<dbReference type="AlphaFoldDB" id="A0A6N7Z7P7"/>
<dbReference type="RefSeq" id="WP_154759444.1">
    <property type="nucleotide sequence ID" value="NZ_WMBA01000046.1"/>
</dbReference>
<organism evidence="4 5">
    <name type="scientific">Amycolatopsis pithecellobii</name>
    <dbReference type="NCBI Taxonomy" id="664692"/>
    <lineage>
        <taxon>Bacteria</taxon>
        <taxon>Bacillati</taxon>
        <taxon>Actinomycetota</taxon>
        <taxon>Actinomycetes</taxon>
        <taxon>Pseudonocardiales</taxon>
        <taxon>Pseudonocardiaceae</taxon>
        <taxon>Amycolatopsis</taxon>
    </lineage>
</organism>
<feature type="domain" description="HTH tetR-type" evidence="3">
    <location>
        <begin position="15"/>
        <end position="75"/>
    </location>
</feature>
<dbReference type="InterPro" id="IPR050109">
    <property type="entry name" value="HTH-type_TetR-like_transc_reg"/>
</dbReference>
<dbReference type="Gene3D" id="1.10.357.10">
    <property type="entry name" value="Tetracycline Repressor, domain 2"/>
    <property type="match status" value="1"/>
</dbReference>
<evidence type="ECO:0000313" key="5">
    <source>
        <dbReference type="Proteomes" id="UP000440096"/>
    </source>
</evidence>
<dbReference type="Pfam" id="PF00440">
    <property type="entry name" value="TetR_N"/>
    <property type="match status" value="1"/>
</dbReference>
<dbReference type="SUPFAM" id="SSF46689">
    <property type="entry name" value="Homeodomain-like"/>
    <property type="match status" value="1"/>
</dbReference>
<feature type="DNA-binding region" description="H-T-H motif" evidence="2">
    <location>
        <begin position="38"/>
        <end position="57"/>
    </location>
</feature>
<evidence type="ECO:0000313" key="4">
    <source>
        <dbReference type="EMBL" id="MTD57304.1"/>
    </source>
</evidence>
<dbReference type="InterPro" id="IPR009057">
    <property type="entry name" value="Homeodomain-like_sf"/>
</dbReference>
<dbReference type="InterPro" id="IPR001647">
    <property type="entry name" value="HTH_TetR"/>
</dbReference>
<keyword evidence="5" id="KW-1185">Reference proteome</keyword>
<dbReference type="GO" id="GO:0000976">
    <property type="term" value="F:transcription cis-regulatory region binding"/>
    <property type="evidence" value="ECO:0007669"/>
    <property type="project" value="TreeGrafter"/>
</dbReference>
<accession>A0A6N7Z7P7</accession>
<dbReference type="OrthoDB" id="6637160at2"/>
<dbReference type="GO" id="GO:0003700">
    <property type="term" value="F:DNA-binding transcription factor activity"/>
    <property type="evidence" value="ECO:0007669"/>
    <property type="project" value="TreeGrafter"/>
</dbReference>
<dbReference type="PANTHER" id="PTHR30055:SF226">
    <property type="entry name" value="HTH-TYPE TRANSCRIPTIONAL REGULATOR PKSA"/>
    <property type="match status" value="1"/>
</dbReference>
<dbReference type="InterPro" id="IPR041483">
    <property type="entry name" value="TetR_C_34"/>
</dbReference>
<reference evidence="4 5" key="1">
    <citation type="submission" date="2019-11" db="EMBL/GenBank/DDBJ databases">
        <title>Draft genome of Amycolatopsis RM579.</title>
        <authorList>
            <person name="Duangmal K."/>
            <person name="Mingma R."/>
        </authorList>
    </citation>
    <scope>NUCLEOTIDE SEQUENCE [LARGE SCALE GENOMIC DNA]</scope>
    <source>
        <strain evidence="4 5">RM579</strain>
    </source>
</reference>
<evidence type="ECO:0000256" key="1">
    <source>
        <dbReference type="ARBA" id="ARBA00023125"/>
    </source>
</evidence>
<evidence type="ECO:0000259" key="3">
    <source>
        <dbReference type="PROSITE" id="PS50977"/>
    </source>
</evidence>
<keyword evidence="1 2" id="KW-0238">DNA-binding</keyword>
<dbReference type="Pfam" id="PF17929">
    <property type="entry name" value="TetR_C_34"/>
    <property type="match status" value="1"/>
</dbReference>
<gene>
    <name evidence="4" type="ORF">GKO32_25500</name>
</gene>
<dbReference type="Proteomes" id="UP000440096">
    <property type="component" value="Unassembled WGS sequence"/>
</dbReference>
<dbReference type="EMBL" id="WMBA01000046">
    <property type="protein sequence ID" value="MTD57304.1"/>
    <property type="molecule type" value="Genomic_DNA"/>
</dbReference>
<protein>
    <submittedName>
        <fullName evidence="4">TetR family transcriptional regulator</fullName>
    </submittedName>
</protein>
<sequence length="237" mass="26142">MEAGFQRARRPEQVAERRTAILAVARDLLAQRRVTEISLRDLSAEVGLAKSNVLRYFDSREGIFLELLKVEWSAWLEALEEPPPAPNGGSPADGLVPPLAVAGTLARSLADRPLLCELFSSLGVVLEQNISIEYALEFKTWSRELQLKLRSWLIDRLSGLDDRSALTFATAVVILAGSLWPFARPSDNLVEAARQLGEQDKESFEEYLRMSLSAHLVGTMVLADSAQGENSSQVNPP</sequence>
<name>A0A6N7Z7P7_9PSEU</name>